<gene>
    <name evidence="3" type="ORF">HJ568_16880</name>
</gene>
<dbReference type="PANTHER" id="PTHR23416">
    <property type="entry name" value="SIALIC ACID SYNTHASE-RELATED"/>
    <property type="match status" value="1"/>
</dbReference>
<dbReference type="CDD" id="cd03349">
    <property type="entry name" value="LbH_XAT"/>
    <property type="match status" value="1"/>
</dbReference>
<sequence>MSSNLTSTDIKLLNFCGRYVSRRINSNKSFNPIKAITYLYLLKIRRINKEEIYTHISLNCYGFSVGKHTIGYSSLWGGKANGAKILRSIGSFSSIAPHVVIAAGNHPTNFKSTSSILYNKERGFISNNKDISEQVAKVTIGNDVWIASNVIILPGVNISDGAIVAAGSVVNIDVPPYSIVAGVPAKVKKYRFDKNTIERLLQEKWWDWNDDKIRDNIKYMYNHEDFFKHDT</sequence>
<dbReference type="EMBL" id="JABCJR010000043">
    <property type="protein sequence ID" value="NMR71615.1"/>
    <property type="molecule type" value="Genomic_DNA"/>
</dbReference>
<protein>
    <submittedName>
        <fullName evidence="3">CatB-related O-acetyltransferase</fullName>
    </submittedName>
</protein>
<proteinExistence type="inferred from homology"/>
<name>A0ABX1UE82_9VIBR</name>
<accession>A0ABX1UE82</accession>
<keyword evidence="2" id="KW-0808">Transferase</keyword>
<evidence type="ECO:0000313" key="3">
    <source>
        <dbReference type="EMBL" id="NMR71615.1"/>
    </source>
</evidence>
<dbReference type="InterPro" id="IPR011004">
    <property type="entry name" value="Trimer_LpxA-like_sf"/>
</dbReference>
<comment type="caution">
    <text evidence="3">The sequence shown here is derived from an EMBL/GenBank/DDBJ whole genome shotgun (WGS) entry which is preliminary data.</text>
</comment>
<organism evidence="3 4">
    <name type="scientific">Vibrio breoganii</name>
    <dbReference type="NCBI Taxonomy" id="553239"/>
    <lineage>
        <taxon>Bacteria</taxon>
        <taxon>Pseudomonadati</taxon>
        <taxon>Pseudomonadota</taxon>
        <taxon>Gammaproteobacteria</taxon>
        <taxon>Vibrionales</taxon>
        <taxon>Vibrionaceae</taxon>
        <taxon>Vibrio</taxon>
    </lineage>
</organism>
<evidence type="ECO:0000256" key="1">
    <source>
        <dbReference type="ARBA" id="ARBA00007274"/>
    </source>
</evidence>
<dbReference type="PANTHER" id="PTHR23416:SF23">
    <property type="entry name" value="ACETYLTRANSFERASE C18B11.09C-RELATED"/>
    <property type="match status" value="1"/>
</dbReference>
<dbReference type="InterPro" id="IPR051159">
    <property type="entry name" value="Hexapeptide_acetyltransf"/>
</dbReference>
<dbReference type="SUPFAM" id="SSF51161">
    <property type="entry name" value="Trimeric LpxA-like enzymes"/>
    <property type="match status" value="1"/>
</dbReference>
<dbReference type="InterPro" id="IPR001451">
    <property type="entry name" value="Hexapep"/>
</dbReference>
<dbReference type="RefSeq" id="WP_017032984.1">
    <property type="nucleotide sequence ID" value="NZ_JABBXC010000043.1"/>
</dbReference>
<dbReference type="Gene3D" id="2.160.10.10">
    <property type="entry name" value="Hexapeptide repeat proteins"/>
    <property type="match status" value="1"/>
</dbReference>
<evidence type="ECO:0000256" key="2">
    <source>
        <dbReference type="ARBA" id="ARBA00022679"/>
    </source>
</evidence>
<dbReference type="Proteomes" id="UP000590068">
    <property type="component" value="Unassembled WGS sequence"/>
</dbReference>
<comment type="similarity">
    <text evidence="1">Belongs to the transferase hexapeptide repeat family.</text>
</comment>
<dbReference type="Pfam" id="PF00132">
    <property type="entry name" value="Hexapep"/>
    <property type="match status" value="1"/>
</dbReference>
<keyword evidence="4" id="KW-1185">Reference proteome</keyword>
<reference evidence="3 4" key="1">
    <citation type="submission" date="2020-04" db="EMBL/GenBank/DDBJ databases">
        <title>WGS-Seq of Vibrio isolated by the O'Toole Lab.</title>
        <authorList>
            <person name="Mckone K.P."/>
            <person name="Whitaker R."/>
            <person name="Sevigney J.L."/>
            <person name="Herring J.B."/>
            <person name="O'Toole G."/>
        </authorList>
    </citation>
    <scope>NUCLEOTIDE SEQUENCE [LARGE SCALE GENOMIC DNA]</scope>
    <source>
        <strain evidence="3 4">BS_02</strain>
    </source>
</reference>
<evidence type="ECO:0000313" key="4">
    <source>
        <dbReference type="Proteomes" id="UP000590068"/>
    </source>
</evidence>